<dbReference type="WBParaSite" id="SMUV_0000832601-mRNA-1">
    <property type="protein sequence ID" value="SMUV_0000832601-mRNA-1"/>
    <property type="gene ID" value="SMUV_0000832601"/>
</dbReference>
<dbReference type="AlphaFoldDB" id="A0A0N5AU05"/>
<dbReference type="PANTHER" id="PTHR11905:SF250">
    <property type="entry name" value="PEPTIDASE M12B DOMAIN-CONTAINING PROTEIN"/>
    <property type="match status" value="1"/>
</dbReference>
<feature type="chain" id="PRO_5005893632" evidence="2">
    <location>
        <begin position="26"/>
        <end position="316"/>
    </location>
</feature>
<keyword evidence="4" id="KW-1185">Reference proteome</keyword>
<evidence type="ECO:0000313" key="4">
    <source>
        <dbReference type="Proteomes" id="UP000046393"/>
    </source>
</evidence>
<dbReference type="PROSITE" id="PS50215">
    <property type="entry name" value="ADAM_MEPRO"/>
    <property type="match status" value="1"/>
</dbReference>
<dbReference type="GO" id="GO:0046872">
    <property type="term" value="F:metal ion binding"/>
    <property type="evidence" value="ECO:0007669"/>
    <property type="project" value="UniProtKB-KW"/>
</dbReference>
<reference evidence="5" key="1">
    <citation type="submission" date="2017-02" db="UniProtKB">
        <authorList>
            <consortium name="WormBaseParasite"/>
        </authorList>
    </citation>
    <scope>IDENTIFICATION</scope>
</reference>
<feature type="binding site" evidence="1">
    <location>
        <position position="195"/>
    </location>
    <ligand>
        <name>Zn(2+)</name>
        <dbReference type="ChEBI" id="CHEBI:29105"/>
        <note>catalytic</note>
    </ligand>
</feature>
<dbReference type="Proteomes" id="UP000046393">
    <property type="component" value="Unplaced"/>
</dbReference>
<keyword evidence="1" id="KW-0862">Zinc</keyword>
<dbReference type="GO" id="GO:0004222">
    <property type="term" value="F:metalloendopeptidase activity"/>
    <property type="evidence" value="ECO:0007669"/>
    <property type="project" value="InterPro"/>
</dbReference>
<evidence type="ECO:0000256" key="2">
    <source>
        <dbReference type="SAM" id="SignalP"/>
    </source>
</evidence>
<proteinExistence type="predicted"/>
<dbReference type="STRING" id="451379.A0A0N5AU05"/>
<organism evidence="4 5">
    <name type="scientific">Syphacia muris</name>
    <dbReference type="NCBI Taxonomy" id="451379"/>
    <lineage>
        <taxon>Eukaryota</taxon>
        <taxon>Metazoa</taxon>
        <taxon>Ecdysozoa</taxon>
        <taxon>Nematoda</taxon>
        <taxon>Chromadorea</taxon>
        <taxon>Rhabditida</taxon>
        <taxon>Spirurina</taxon>
        <taxon>Oxyuridomorpha</taxon>
        <taxon>Oxyuroidea</taxon>
        <taxon>Oxyuridae</taxon>
        <taxon>Syphacia</taxon>
    </lineage>
</organism>
<dbReference type="Gene3D" id="3.40.390.10">
    <property type="entry name" value="Collagenase (Catalytic Domain)"/>
    <property type="match status" value="1"/>
</dbReference>
<evidence type="ECO:0000256" key="1">
    <source>
        <dbReference type="PROSITE-ProRule" id="PRU00276"/>
    </source>
</evidence>
<dbReference type="SUPFAM" id="SSF55486">
    <property type="entry name" value="Metalloproteases ('zincins'), catalytic domain"/>
    <property type="match status" value="1"/>
</dbReference>
<dbReference type="InterPro" id="IPR036436">
    <property type="entry name" value="Disintegrin_dom_sf"/>
</dbReference>
<feature type="binding site" evidence="1">
    <location>
        <position position="185"/>
    </location>
    <ligand>
        <name>Zn(2+)</name>
        <dbReference type="ChEBI" id="CHEBI:29105"/>
        <note>catalytic</note>
    </ligand>
</feature>
<name>A0A0N5AU05_9BILA</name>
<keyword evidence="2" id="KW-0732">Signal</keyword>
<feature type="binding site" evidence="1">
    <location>
        <position position="189"/>
    </location>
    <ligand>
        <name>Zn(2+)</name>
        <dbReference type="ChEBI" id="CHEBI:29105"/>
        <note>catalytic</note>
    </ligand>
</feature>
<keyword evidence="1" id="KW-0479">Metal-binding</keyword>
<feature type="domain" description="Peptidase M12B" evidence="3">
    <location>
        <begin position="119"/>
        <end position="223"/>
    </location>
</feature>
<feature type="signal peptide" evidence="2">
    <location>
        <begin position="1"/>
        <end position="25"/>
    </location>
</feature>
<feature type="active site" evidence="1">
    <location>
        <position position="186"/>
    </location>
</feature>
<evidence type="ECO:0000259" key="3">
    <source>
        <dbReference type="PROSITE" id="PS50215"/>
    </source>
</evidence>
<dbReference type="PANTHER" id="PTHR11905">
    <property type="entry name" value="ADAM A DISINTEGRIN AND METALLOPROTEASE DOMAIN"/>
    <property type="match status" value="1"/>
</dbReference>
<protein>
    <submittedName>
        <fullName evidence="5">Peptidase M12B domain-containing protein</fullName>
    </submittedName>
</protein>
<sequence length="316" mass="35919">MPLVLPAAIYRCILLTVTLQWVANADKLISENNYLLKTVGRRRREPAIWGEPAPDYSEAVLDEFTRYLKALLFVDKKIVSIFYVLLKFIHNTFFLQYFYQVNVRVTVVDVLEINKPNLTLHLFEEYRRSKQVFDSKLPEHDFAALMSYRYGGGLAFVGGMCTTKAVMLCGYYPQKPEGMGIIFFHEVAHLIGVPHRNQSTSRQVSNCSCQSSPSSKSTHKGCLKIPGFDDDCTLQELVNLLKTKQCLHKTEANAEPLIAKHSLQICGNGIIEGDEECDCGLRKYCNQWNCKPNSCKVVIKSWQMVSNSCKSYIFTS</sequence>
<dbReference type="InterPro" id="IPR024079">
    <property type="entry name" value="MetalloPept_cat_dom_sf"/>
</dbReference>
<accession>A0A0N5AU05</accession>
<dbReference type="GO" id="GO:0006508">
    <property type="term" value="P:proteolysis"/>
    <property type="evidence" value="ECO:0007669"/>
    <property type="project" value="InterPro"/>
</dbReference>
<dbReference type="Gene3D" id="4.10.70.10">
    <property type="entry name" value="Disintegrin domain"/>
    <property type="match status" value="1"/>
</dbReference>
<dbReference type="Pfam" id="PF13582">
    <property type="entry name" value="Reprolysin_3"/>
    <property type="match status" value="1"/>
</dbReference>
<comment type="caution">
    <text evidence="1">Lacks conserved residue(s) required for the propagation of feature annotation.</text>
</comment>
<dbReference type="InterPro" id="IPR001590">
    <property type="entry name" value="Peptidase_M12B"/>
</dbReference>
<evidence type="ECO:0000313" key="5">
    <source>
        <dbReference type="WBParaSite" id="SMUV_0000832601-mRNA-1"/>
    </source>
</evidence>